<dbReference type="GO" id="GO:0005634">
    <property type="term" value="C:nucleus"/>
    <property type="evidence" value="ECO:0007669"/>
    <property type="project" value="TreeGrafter"/>
</dbReference>
<evidence type="ECO:0000259" key="7">
    <source>
        <dbReference type="PROSITE" id="PS50011"/>
    </source>
</evidence>
<protein>
    <recommendedName>
        <fullName evidence="1">cyclin-dependent kinase</fullName>
        <ecNumber evidence="1">2.7.11.22</ecNumber>
    </recommendedName>
</protein>
<dbReference type="EC" id="2.7.11.22" evidence="1"/>
<dbReference type="InterPro" id="IPR050108">
    <property type="entry name" value="CDK"/>
</dbReference>
<dbReference type="InterPro" id="IPR011009">
    <property type="entry name" value="Kinase-like_dom_sf"/>
</dbReference>
<organism evidence="8 9">
    <name type="scientific">Cytospora chrysosperma</name>
    <name type="common">Cytospora canker fungus</name>
    <name type="synonym">Sphaeria chrysosperma</name>
    <dbReference type="NCBI Taxonomy" id="252740"/>
    <lineage>
        <taxon>Eukaryota</taxon>
        <taxon>Fungi</taxon>
        <taxon>Dikarya</taxon>
        <taxon>Ascomycota</taxon>
        <taxon>Pezizomycotina</taxon>
        <taxon>Sordariomycetes</taxon>
        <taxon>Sordariomycetidae</taxon>
        <taxon>Diaporthales</taxon>
        <taxon>Cytosporaceae</taxon>
        <taxon>Cytospora</taxon>
    </lineage>
</organism>
<evidence type="ECO:0000256" key="4">
    <source>
        <dbReference type="ARBA" id="ARBA00047811"/>
    </source>
</evidence>
<dbReference type="SUPFAM" id="SSF56112">
    <property type="entry name" value="Protein kinase-like (PK-like)"/>
    <property type="match status" value="1"/>
</dbReference>
<feature type="compositionally biased region" description="Acidic residues" evidence="6">
    <location>
        <begin position="80"/>
        <end position="94"/>
    </location>
</feature>
<dbReference type="GO" id="GO:0004693">
    <property type="term" value="F:cyclin-dependent protein serine/threonine kinase activity"/>
    <property type="evidence" value="ECO:0007669"/>
    <property type="project" value="UniProtKB-EC"/>
</dbReference>
<dbReference type="Pfam" id="PF00069">
    <property type="entry name" value="Pkinase"/>
    <property type="match status" value="1"/>
</dbReference>
<dbReference type="PANTHER" id="PTHR24056:SF576">
    <property type="entry name" value="SERINE_THREONINE-PROTEIN KINASE CSK1"/>
    <property type="match status" value="1"/>
</dbReference>
<dbReference type="PANTHER" id="PTHR24056">
    <property type="entry name" value="CELL DIVISION PROTEIN KINASE"/>
    <property type="match status" value="1"/>
</dbReference>
<dbReference type="Gene3D" id="1.10.510.10">
    <property type="entry name" value="Transferase(Phosphotransferase) domain 1"/>
    <property type="match status" value="1"/>
</dbReference>
<feature type="region of interest" description="Disordered" evidence="6">
    <location>
        <begin position="559"/>
        <end position="585"/>
    </location>
</feature>
<evidence type="ECO:0000256" key="5">
    <source>
        <dbReference type="ARBA" id="ARBA00048367"/>
    </source>
</evidence>
<dbReference type="GO" id="GO:0030332">
    <property type="term" value="F:cyclin binding"/>
    <property type="evidence" value="ECO:0007669"/>
    <property type="project" value="TreeGrafter"/>
</dbReference>
<feature type="compositionally biased region" description="Polar residues" evidence="6">
    <location>
        <begin position="562"/>
        <end position="571"/>
    </location>
</feature>
<dbReference type="InterPro" id="IPR000719">
    <property type="entry name" value="Prot_kinase_dom"/>
</dbReference>
<dbReference type="FunFam" id="1.10.510.10:FF:001300">
    <property type="entry name" value="Serine/threonine-protein kinase csk1"/>
    <property type="match status" value="1"/>
</dbReference>
<dbReference type="OrthoDB" id="413582at2759"/>
<dbReference type="Proteomes" id="UP000284375">
    <property type="component" value="Unassembled WGS sequence"/>
</dbReference>
<dbReference type="GO" id="GO:0000307">
    <property type="term" value="C:cyclin-dependent protein kinase holoenzyme complex"/>
    <property type="evidence" value="ECO:0007669"/>
    <property type="project" value="TreeGrafter"/>
</dbReference>
<feature type="domain" description="Protein kinase" evidence="7">
    <location>
        <begin position="102"/>
        <end position="390"/>
    </location>
</feature>
<dbReference type="PROSITE" id="PS50011">
    <property type="entry name" value="PROTEIN_KINASE_DOM"/>
    <property type="match status" value="1"/>
</dbReference>
<dbReference type="GO" id="GO:0010389">
    <property type="term" value="P:regulation of G2/M transition of mitotic cell cycle"/>
    <property type="evidence" value="ECO:0007669"/>
    <property type="project" value="TreeGrafter"/>
</dbReference>
<name>A0A423WQX7_CYTCH</name>
<evidence type="ECO:0000256" key="2">
    <source>
        <dbReference type="ARBA" id="ARBA00022741"/>
    </source>
</evidence>
<proteinExistence type="predicted"/>
<sequence>MADHQDWRDKLTASERYDNVQKIQEAIELNESLFPGKTALAIENEAYSSLSSREEYHAACDISRPPRAQESPPYMHGDGQGEEEYGYDDGADEGAGERIGPYENCQYVASGVTAEVFRYRDRALKVIIDTQNMEPHDPFREAKILEQLKKPCIPLLETFRDHEQRFTLVFPYMPLTLSDLLENGSINDAQVRKIFRDLFQALADIHGKGIIHRDIKPQAILLASPDGPAYLSDFGTAWHPELSVSTEPADAKILDIGTGPYRAPEVLFGNKSYGTFVDMWGAGCMLAECVRNPPKTLFESRAVHEDGNQLGLILSIFKTLGTPTRESWPEAANFRTPPFDIYRVYKGRPWEEIMDGVDDGWIGMVREFVRYDSGRMTAEQCIKTSCNLFSMRSTGPPGLEGFQYKESCPSIRQILGCLYSRVTAPNYIHDTNPWSDSDPGLRSISTASLELLQDHAEFHMQAFLYVHELLDRELVDRKLVSRTRLTGATSLRALPEGSSVSEVLFDIEDLEPLSSFLRPQDSGNNVRGFMHGDRIEAMAKMAYAWVDGDRLTSAQRRRAESRQTCVKSQAPPNIAVKGRTEAGEARETIKEDKLIADVLELEAEMGDFDQVEDDESISEIRSIASR</sequence>
<comment type="caution">
    <text evidence="8">The sequence shown here is derived from an EMBL/GenBank/DDBJ whole genome shotgun (WGS) entry which is preliminary data.</text>
</comment>
<dbReference type="GO" id="GO:0007165">
    <property type="term" value="P:signal transduction"/>
    <property type="evidence" value="ECO:0007669"/>
    <property type="project" value="TreeGrafter"/>
</dbReference>
<dbReference type="AlphaFoldDB" id="A0A423WQX7"/>
<dbReference type="Gene3D" id="3.30.200.20">
    <property type="entry name" value="Phosphorylase Kinase, domain 1"/>
    <property type="match status" value="1"/>
</dbReference>
<evidence type="ECO:0000256" key="6">
    <source>
        <dbReference type="SAM" id="MobiDB-lite"/>
    </source>
</evidence>
<evidence type="ECO:0000313" key="9">
    <source>
        <dbReference type="Proteomes" id="UP000284375"/>
    </source>
</evidence>
<feature type="region of interest" description="Disordered" evidence="6">
    <location>
        <begin position="64"/>
        <end position="99"/>
    </location>
</feature>
<keyword evidence="2" id="KW-0547">Nucleotide-binding</keyword>
<dbReference type="STRING" id="252740.A0A423WQX7"/>
<dbReference type="GO" id="GO:0010468">
    <property type="term" value="P:regulation of gene expression"/>
    <property type="evidence" value="ECO:0007669"/>
    <property type="project" value="TreeGrafter"/>
</dbReference>
<dbReference type="GO" id="GO:0000082">
    <property type="term" value="P:G1/S transition of mitotic cell cycle"/>
    <property type="evidence" value="ECO:0007669"/>
    <property type="project" value="TreeGrafter"/>
</dbReference>
<gene>
    <name evidence="8" type="ORF">VSDG_00487</name>
</gene>
<dbReference type="GO" id="GO:0005524">
    <property type="term" value="F:ATP binding"/>
    <property type="evidence" value="ECO:0007669"/>
    <property type="project" value="UniProtKB-KW"/>
</dbReference>
<reference evidence="8 9" key="1">
    <citation type="submission" date="2015-09" db="EMBL/GenBank/DDBJ databases">
        <title>Host preference determinants of Valsa canker pathogens revealed by comparative genomics.</title>
        <authorList>
            <person name="Yin Z."/>
            <person name="Huang L."/>
        </authorList>
    </citation>
    <scope>NUCLEOTIDE SEQUENCE [LARGE SCALE GENOMIC DNA]</scope>
    <source>
        <strain evidence="8 9">YSFL</strain>
    </source>
</reference>
<dbReference type="GO" id="GO:0005737">
    <property type="term" value="C:cytoplasm"/>
    <property type="evidence" value="ECO:0007669"/>
    <property type="project" value="TreeGrafter"/>
</dbReference>
<evidence type="ECO:0000256" key="3">
    <source>
        <dbReference type="ARBA" id="ARBA00022840"/>
    </source>
</evidence>
<comment type="catalytic activity">
    <reaction evidence="5">
        <text>L-seryl-[protein] + ATP = O-phospho-L-seryl-[protein] + ADP + H(+)</text>
        <dbReference type="Rhea" id="RHEA:17989"/>
        <dbReference type="Rhea" id="RHEA-COMP:9863"/>
        <dbReference type="Rhea" id="RHEA-COMP:11604"/>
        <dbReference type="ChEBI" id="CHEBI:15378"/>
        <dbReference type="ChEBI" id="CHEBI:29999"/>
        <dbReference type="ChEBI" id="CHEBI:30616"/>
        <dbReference type="ChEBI" id="CHEBI:83421"/>
        <dbReference type="ChEBI" id="CHEBI:456216"/>
        <dbReference type="EC" id="2.7.11.22"/>
    </reaction>
</comment>
<dbReference type="EMBL" id="LJZO01000001">
    <property type="protein sequence ID" value="ROW05625.1"/>
    <property type="molecule type" value="Genomic_DNA"/>
</dbReference>
<comment type="catalytic activity">
    <reaction evidence="4">
        <text>L-threonyl-[protein] + ATP = O-phospho-L-threonyl-[protein] + ADP + H(+)</text>
        <dbReference type="Rhea" id="RHEA:46608"/>
        <dbReference type="Rhea" id="RHEA-COMP:11060"/>
        <dbReference type="Rhea" id="RHEA-COMP:11605"/>
        <dbReference type="ChEBI" id="CHEBI:15378"/>
        <dbReference type="ChEBI" id="CHEBI:30013"/>
        <dbReference type="ChEBI" id="CHEBI:30616"/>
        <dbReference type="ChEBI" id="CHEBI:61977"/>
        <dbReference type="ChEBI" id="CHEBI:456216"/>
        <dbReference type="EC" id="2.7.11.22"/>
    </reaction>
</comment>
<evidence type="ECO:0000256" key="1">
    <source>
        <dbReference type="ARBA" id="ARBA00012425"/>
    </source>
</evidence>
<keyword evidence="9" id="KW-1185">Reference proteome</keyword>
<evidence type="ECO:0000313" key="8">
    <source>
        <dbReference type="EMBL" id="ROW05625.1"/>
    </source>
</evidence>
<accession>A0A423WQX7</accession>
<keyword evidence="3" id="KW-0067">ATP-binding</keyword>
<dbReference type="SMART" id="SM00220">
    <property type="entry name" value="S_TKc"/>
    <property type="match status" value="1"/>
</dbReference>